<dbReference type="InterPro" id="IPR021215">
    <property type="entry name" value="DUF2752"/>
</dbReference>
<dbReference type="EMBL" id="BAABGM010000022">
    <property type="protein sequence ID" value="GAA4411020.1"/>
    <property type="molecule type" value="Genomic_DNA"/>
</dbReference>
<evidence type="ECO:0000313" key="2">
    <source>
        <dbReference type="EMBL" id="GAA4411020.1"/>
    </source>
</evidence>
<feature type="transmembrane region" description="Helical" evidence="1">
    <location>
        <begin position="119"/>
        <end position="143"/>
    </location>
</feature>
<evidence type="ECO:0000313" key="3">
    <source>
        <dbReference type="Proteomes" id="UP001500945"/>
    </source>
</evidence>
<gene>
    <name evidence="2" type="ORF">GCM10023168_31360</name>
</gene>
<dbReference type="Proteomes" id="UP001500945">
    <property type="component" value="Unassembled WGS sequence"/>
</dbReference>
<feature type="transmembrane region" description="Helical" evidence="1">
    <location>
        <begin position="20"/>
        <end position="39"/>
    </location>
</feature>
<dbReference type="Pfam" id="PF10825">
    <property type="entry name" value="DUF2752"/>
    <property type="match status" value="1"/>
</dbReference>
<dbReference type="RefSeq" id="WP_345207683.1">
    <property type="nucleotide sequence ID" value="NZ_BAABGM010000022.1"/>
</dbReference>
<evidence type="ECO:0000256" key="1">
    <source>
        <dbReference type="SAM" id="Phobius"/>
    </source>
</evidence>
<keyword evidence="1" id="KW-0472">Membrane</keyword>
<protein>
    <submittedName>
        <fullName evidence="2">DUF2752 domain-containing protein</fullName>
    </submittedName>
</protein>
<reference evidence="3" key="1">
    <citation type="journal article" date="2019" name="Int. J. Syst. Evol. Microbiol.">
        <title>The Global Catalogue of Microorganisms (GCM) 10K type strain sequencing project: providing services to taxonomists for standard genome sequencing and annotation.</title>
        <authorList>
            <consortium name="The Broad Institute Genomics Platform"/>
            <consortium name="The Broad Institute Genome Sequencing Center for Infectious Disease"/>
            <person name="Wu L."/>
            <person name="Ma J."/>
        </authorList>
    </citation>
    <scope>NUCLEOTIDE SEQUENCE [LARGE SCALE GENOMIC DNA]</scope>
    <source>
        <strain evidence="3">JCM 17809</strain>
    </source>
</reference>
<accession>A0ABP8KNB1</accession>
<sequence>MTLASTSARPGPVSDRVRALVLPGAVGVAVAAGTAYVALVDPSEPGHYPLCPTYAISGIYCPGCGLLRASHELVTLDVAASVAFNPLALPLYLGCAVLFVRWVLARWQGRTLRWDPPTWMPWALAVAFVVFTVARNVPGWAWLSPA</sequence>
<keyword evidence="1" id="KW-1133">Transmembrane helix</keyword>
<comment type="caution">
    <text evidence="2">The sequence shown here is derived from an EMBL/GenBank/DDBJ whole genome shotgun (WGS) entry which is preliminary data.</text>
</comment>
<feature type="transmembrane region" description="Helical" evidence="1">
    <location>
        <begin position="87"/>
        <end position="107"/>
    </location>
</feature>
<proteinExistence type="predicted"/>
<name>A0ABP8KNB1_9MICO</name>
<keyword evidence="3" id="KW-1185">Reference proteome</keyword>
<organism evidence="2 3">
    <name type="scientific">Fodinibacter luteus</name>
    <dbReference type="NCBI Taxonomy" id="552064"/>
    <lineage>
        <taxon>Bacteria</taxon>
        <taxon>Bacillati</taxon>
        <taxon>Actinomycetota</taxon>
        <taxon>Actinomycetes</taxon>
        <taxon>Micrococcales</taxon>
        <taxon>Intrasporangiaceae</taxon>
        <taxon>Fodinibacter (ex Wang et al. 2009)</taxon>
    </lineage>
</organism>
<keyword evidence="1" id="KW-0812">Transmembrane</keyword>